<dbReference type="InParanoid" id="A0A1E7FZR4"/>
<name>A0A1E7FZR4_9STRA</name>
<organism evidence="2 3">
    <name type="scientific">Fragilariopsis cylindrus CCMP1102</name>
    <dbReference type="NCBI Taxonomy" id="635003"/>
    <lineage>
        <taxon>Eukaryota</taxon>
        <taxon>Sar</taxon>
        <taxon>Stramenopiles</taxon>
        <taxon>Ochrophyta</taxon>
        <taxon>Bacillariophyta</taxon>
        <taxon>Bacillariophyceae</taxon>
        <taxon>Bacillariophycidae</taxon>
        <taxon>Bacillariales</taxon>
        <taxon>Bacillariaceae</taxon>
        <taxon>Fragilariopsis</taxon>
    </lineage>
</organism>
<keyword evidence="1" id="KW-0732">Signal</keyword>
<protein>
    <recommendedName>
        <fullName evidence="4">ShKT domain-containing protein</fullName>
    </recommendedName>
</protein>
<gene>
    <name evidence="2" type="ORF">FRACYDRAFT_233812</name>
</gene>
<dbReference type="KEGG" id="fcy:FRACYDRAFT_233812"/>
<sequence length="291" mass="32531">MATFWILPITMLLALMVLLLPQSVMGQGGIASNDLVHDTQVGASLQRKRELDHGSFPLYAPVSPVIKLCADKADTFKLKRKTKSCDFIQGKSKKKRKKLCKKKKVANACPRTCNLCVLTKCPKKSGSKKFKIVPSCSDNLKCNYDYIFTGCNWDEIRCSAPQTLKFCDSGVWETLTLKKPQPICSPDEEVPEGFPFGEACKPCPKVKPAGKACPKDAPVNQSDCSKYKKRLDGRRCKYDFRYIGCNLDEVKERGCTPFRSFECTEEKKWQESVADPKPCGLELAPPVKPVC</sequence>
<feature type="chain" id="PRO_5009193685" description="ShKT domain-containing protein" evidence="1">
    <location>
        <begin position="27"/>
        <end position="291"/>
    </location>
</feature>
<evidence type="ECO:0000313" key="2">
    <source>
        <dbReference type="EMBL" id="OEU23640.1"/>
    </source>
</evidence>
<reference evidence="2 3" key="1">
    <citation type="submission" date="2016-09" db="EMBL/GenBank/DDBJ databases">
        <title>Extensive genetic diversity and differential bi-allelic expression allows diatom success in the polar Southern Ocean.</title>
        <authorList>
            <consortium name="DOE Joint Genome Institute"/>
            <person name="Mock T."/>
            <person name="Otillar R.P."/>
            <person name="Strauss J."/>
            <person name="Dupont C."/>
            <person name="Frickenhaus S."/>
            <person name="Maumus F."/>
            <person name="Mcmullan M."/>
            <person name="Sanges R."/>
            <person name="Schmutz J."/>
            <person name="Toseland A."/>
            <person name="Valas R."/>
            <person name="Veluchamy A."/>
            <person name="Ward B.J."/>
            <person name="Allen A."/>
            <person name="Barry K."/>
            <person name="Falciatore A."/>
            <person name="Ferrante M."/>
            <person name="Fortunato A.E."/>
            <person name="Gloeckner G."/>
            <person name="Gruber A."/>
            <person name="Hipkin R."/>
            <person name="Janech M."/>
            <person name="Kroth P."/>
            <person name="Leese F."/>
            <person name="Lindquist E."/>
            <person name="Lyon B.R."/>
            <person name="Martin J."/>
            <person name="Mayer C."/>
            <person name="Parker M."/>
            <person name="Quesneville H."/>
            <person name="Raymond J."/>
            <person name="Uhlig C."/>
            <person name="Valentin K.U."/>
            <person name="Worden A.Z."/>
            <person name="Armbrust E.V."/>
            <person name="Bowler C."/>
            <person name="Green B."/>
            <person name="Moulton V."/>
            <person name="Van Oosterhout C."/>
            <person name="Grigoriev I."/>
        </authorList>
    </citation>
    <scope>NUCLEOTIDE SEQUENCE [LARGE SCALE GENOMIC DNA]</scope>
    <source>
        <strain evidence="2 3">CCMP1102</strain>
    </source>
</reference>
<dbReference type="EMBL" id="KV784353">
    <property type="protein sequence ID" value="OEU23640.1"/>
    <property type="molecule type" value="Genomic_DNA"/>
</dbReference>
<evidence type="ECO:0000256" key="1">
    <source>
        <dbReference type="SAM" id="SignalP"/>
    </source>
</evidence>
<keyword evidence="3" id="KW-1185">Reference proteome</keyword>
<evidence type="ECO:0000313" key="3">
    <source>
        <dbReference type="Proteomes" id="UP000095751"/>
    </source>
</evidence>
<dbReference type="Proteomes" id="UP000095751">
    <property type="component" value="Unassembled WGS sequence"/>
</dbReference>
<proteinExistence type="predicted"/>
<evidence type="ECO:0008006" key="4">
    <source>
        <dbReference type="Google" id="ProtNLM"/>
    </source>
</evidence>
<accession>A0A1E7FZR4</accession>
<feature type="signal peptide" evidence="1">
    <location>
        <begin position="1"/>
        <end position="26"/>
    </location>
</feature>
<dbReference type="AlphaFoldDB" id="A0A1E7FZR4"/>